<proteinExistence type="predicted"/>
<dbReference type="PROSITE" id="PS50883">
    <property type="entry name" value="EAL"/>
    <property type="match status" value="1"/>
</dbReference>
<dbReference type="SUPFAM" id="SSF55073">
    <property type="entry name" value="Nucleotide cyclase"/>
    <property type="match status" value="3"/>
</dbReference>
<dbReference type="Pfam" id="PF00990">
    <property type="entry name" value="GGDEF"/>
    <property type="match status" value="3"/>
</dbReference>
<dbReference type="Gene3D" id="3.20.20.450">
    <property type="entry name" value="EAL domain"/>
    <property type="match status" value="1"/>
</dbReference>
<dbReference type="AlphaFoldDB" id="A0A5K1IJ57"/>
<evidence type="ECO:0000313" key="3">
    <source>
        <dbReference type="EMBL" id="VWL86824.1"/>
    </source>
</evidence>
<dbReference type="PROSITE" id="PS50887">
    <property type="entry name" value="GGDEF"/>
    <property type="match status" value="2"/>
</dbReference>
<dbReference type="InterPro" id="IPR050706">
    <property type="entry name" value="Cyclic-di-GMP_PDE-like"/>
</dbReference>
<dbReference type="Pfam" id="PF08447">
    <property type="entry name" value="PAS_3"/>
    <property type="match status" value="1"/>
</dbReference>
<dbReference type="InterPro" id="IPR029787">
    <property type="entry name" value="Nucleotide_cyclase"/>
</dbReference>
<dbReference type="GO" id="GO:0071111">
    <property type="term" value="F:cyclic-guanylate-specific phosphodiesterase activity"/>
    <property type="evidence" value="ECO:0007669"/>
    <property type="project" value="UniProtKB-EC"/>
</dbReference>
<gene>
    <name evidence="3" type="primary">yjcC</name>
    <name evidence="3" type="ORF">KCJAJFAP_01496</name>
</gene>
<dbReference type="InterPro" id="IPR043128">
    <property type="entry name" value="Rev_trsase/Diguanyl_cyclase"/>
</dbReference>
<dbReference type="EC" id="3.1.4.52" evidence="3"/>
<dbReference type="InterPro" id="IPR035919">
    <property type="entry name" value="EAL_sf"/>
</dbReference>
<dbReference type="Pfam" id="PF00563">
    <property type="entry name" value="EAL"/>
    <property type="match status" value="1"/>
</dbReference>
<dbReference type="PANTHER" id="PTHR33121">
    <property type="entry name" value="CYCLIC DI-GMP PHOSPHODIESTERASE PDEF"/>
    <property type="match status" value="1"/>
</dbReference>
<dbReference type="Gene3D" id="3.30.70.270">
    <property type="match status" value="3"/>
</dbReference>
<evidence type="ECO:0000313" key="4">
    <source>
        <dbReference type="Proteomes" id="UP000361836"/>
    </source>
</evidence>
<protein>
    <submittedName>
        <fullName evidence="3">Cyclic-di-GMP phosphodiesterase YjcC</fullName>
        <ecNumber evidence="3">3.1.4.52</ecNumber>
    </submittedName>
</protein>
<reference evidence="3 4" key="1">
    <citation type="submission" date="2019-10" db="EMBL/GenBank/DDBJ databases">
        <authorList>
            <person name="Wolf R A."/>
        </authorList>
    </citation>
    <scope>NUCLEOTIDE SEQUENCE [LARGE SCALE GENOMIC DNA]</scope>
    <source>
        <strain evidence="3">Collinsella_aerofaciens_MC2</strain>
    </source>
</reference>
<dbReference type="InterPro" id="IPR001633">
    <property type="entry name" value="EAL_dom"/>
</dbReference>
<dbReference type="RefSeq" id="WP_152075789.1">
    <property type="nucleotide sequence ID" value="NZ_CAAKNU010000023.1"/>
</dbReference>
<accession>A0A5K1IJ57</accession>
<dbReference type="SUPFAM" id="SSF141868">
    <property type="entry name" value="EAL domain-like"/>
    <property type="match status" value="1"/>
</dbReference>
<dbReference type="Proteomes" id="UP000361836">
    <property type="component" value="Unassembled WGS sequence"/>
</dbReference>
<evidence type="ECO:0000259" key="1">
    <source>
        <dbReference type="PROSITE" id="PS50883"/>
    </source>
</evidence>
<dbReference type="CDD" id="cd01948">
    <property type="entry name" value="EAL"/>
    <property type="match status" value="1"/>
</dbReference>
<keyword evidence="4" id="KW-1185">Reference proteome</keyword>
<evidence type="ECO:0000259" key="2">
    <source>
        <dbReference type="PROSITE" id="PS50887"/>
    </source>
</evidence>
<dbReference type="InterPro" id="IPR013655">
    <property type="entry name" value="PAS_fold_3"/>
</dbReference>
<dbReference type="CDD" id="cd01949">
    <property type="entry name" value="GGDEF"/>
    <property type="match status" value="1"/>
</dbReference>
<feature type="domain" description="GGDEF" evidence="2">
    <location>
        <begin position="512"/>
        <end position="640"/>
    </location>
</feature>
<dbReference type="PANTHER" id="PTHR33121:SF70">
    <property type="entry name" value="SIGNALING PROTEIN YKOW"/>
    <property type="match status" value="1"/>
</dbReference>
<dbReference type="InterPro" id="IPR035965">
    <property type="entry name" value="PAS-like_dom_sf"/>
</dbReference>
<dbReference type="EMBL" id="CABWIE010000002">
    <property type="protein sequence ID" value="VWL86824.1"/>
    <property type="molecule type" value="Genomic_DNA"/>
</dbReference>
<dbReference type="InterPro" id="IPR000160">
    <property type="entry name" value="GGDEF_dom"/>
</dbReference>
<keyword evidence="3" id="KW-0378">Hydrolase</keyword>
<organism evidence="3 4">
    <name type="scientific">Collinsella aerofaciens</name>
    <dbReference type="NCBI Taxonomy" id="74426"/>
    <lineage>
        <taxon>Bacteria</taxon>
        <taxon>Bacillati</taxon>
        <taxon>Actinomycetota</taxon>
        <taxon>Coriobacteriia</taxon>
        <taxon>Coriobacteriales</taxon>
        <taxon>Coriobacteriaceae</taxon>
        <taxon>Collinsella</taxon>
    </lineage>
</organism>
<dbReference type="SMART" id="SM00267">
    <property type="entry name" value="GGDEF"/>
    <property type="match status" value="1"/>
</dbReference>
<dbReference type="SUPFAM" id="SSF55785">
    <property type="entry name" value="PYP-like sensor domain (PAS domain)"/>
    <property type="match status" value="1"/>
</dbReference>
<dbReference type="SMART" id="SM00052">
    <property type="entry name" value="EAL"/>
    <property type="match status" value="1"/>
</dbReference>
<sequence>MDTDSNYTETLEKTVRDLLERQEDLIRTAFTDQLTGLGNRGGFAHSLEEIWEQELPVTMAFIDIDNLKHCNDIFGHDEGNRYILQVSLYLKLYMKVDEAAFRLGGDEFAILSTIATEDDLAERLERCRTILLKNNDSEMPHSFSYGVSHADPALGEAPNRMTLDADHRMYDYKLRHAMHLDRRNITQVHADDFEISDRVFDAFSMLNEGRYFFIENLDKHRILWSQGALRDLGLPSEHIDNYRDYWKTRVHPDDLEACIDDIDQVYNGTKHRRVMQYRVRNAAGGYVLCRVRGFRIDGDGNVPSLYVGELVNHSLVETVDAATGLGTQRMLVNAIDACRRDRCETGLIAVRVRGTAKLNELYGAEAVDNMLAEYAGRMLSITRGRSRVYRSRSVQFVVLSNDLGREAFEQLTRHLKEAVFAPIRIAGDTITPVCLVVPAFYEHLTHQTTAVLGELDRRLRTAGGLVPNDSLPIPEAERKSAIAERIDSLTGLYRPSEFMRRANTFLKTRRDGTWCVATVDMGHMRLFNEWHGQAEGDRVLADVGTVLKNIENGDMGVAGHWGQDDFCILIPFEHNTIHQIYSRVREAVARHDDGVGFWPSMGVYPIDSSEEITIDAQAKAMYTNQRAKNDFKERIAIFCPAEYDREVAFHRTLTEFQYALSNGRITYHLQPQVDMKTGEIIGAEALTRWIDKDSSLISPATFIPALEESGFVVTLDKYIWQGVASWLRERINRGLRVVPISLNVSRVDILACDVAEYMGALAAQNNLPPKLMRIEITETAYTGESEAVDKLTADLHARGFSTYMDDFGTGQSTLAMLKNVNVDVIKLDRAFVPVDGDHGRSTQIISSMLEMAHSLHLPVVVEGVETNEQANMLRQMGARYAQGFLYYRPMPAKDFEVLLDGGNNN</sequence>
<dbReference type="NCBIfam" id="TIGR00254">
    <property type="entry name" value="GGDEF"/>
    <property type="match status" value="1"/>
</dbReference>
<name>A0A5K1IJ57_9ACTN</name>
<feature type="domain" description="EAL" evidence="1">
    <location>
        <begin position="649"/>
        <end position="903"/>
    </location>
</feature>
<feature type="domain" description="GGDEF" evidence="2">
    <location>
        <begin position="55"/>
        <end position="183"/>
    </location>
</feature>
<dbReference type="Gene3D" id="3.30.450.20">
    <property type="entry name" value="PAS domain"/>
    <property type="match status" value="1"/>
</dbReference>